<dbReference type="AlphaFoldDB" id="A0A8J8P1B9"/>
<organism evidence="2 3">
    <name type="scientific">Halteria grandinella</name>
    <dbReference type="NCBI Taxonomy" id="5974"/>
    <lineage>
        <taxon>Eukaryota</taxon>
        <taxon>Sar</taxon>
        <taxon>Alveolata</taxon>
        <taxon>Ciliophora</taxon>
        <taxon>Intramacronucleata</taxon>
        <taxon>Spirotrichea</taxon>
        <taxon>Stichotrichia</taxon>
        <taxon>Sporadotrichida</taxon>
        <taxon>Halteriidae</taxon>
        <taxon>Halteria</taxon>
    </lineage>
</organism>
<keyword evidence="1" id="KW-1133">Transmembrane helix</keyword>
<sequence length="320" mass="36546">MSSAYLSNYYPSILTRYSQVIRRFVNHISILQQELVVKPWVQVAYSKGISRVIPQWLGIEQTVVSKAIIKGPSFIEINRAFHSTNSLGHYTPIIYSLQQSLQKTSNITLAMLIDFLHDIPSLEIQHLINFINLHSDKHFILKHPLSQLANLRNVHQTSDLSAFKVDFILSDSSKQSILQSISLSAPLFALQTDLQQRTLCEIMEQDLKIGQCLTSISHINTEILKDPKLHLGLDIMHEHLTRNVVNNQATFQYHLDQLWYESVTMQQGATTMGYIRSHDYDLLMILALIVTVVTLVGYLLACELVDKCCCARAKRKEKKD</sequence>
<evidence type="ECO:0000313" key="3">
    <source>
        <dbReference type="Proteomes" id="UP000785679"/>
    </source>
</evidence>
<feature type="transmembrane region" description="Helical" evidence="1">
    <location>
        <begin position="282"/>
        <end position="301"/>
    </location>
</feature>
<comment type="caution">
    <text evidence="2">The sequence shown here is derived from an EMBL/GenBank/DDBJ whole genome shotgun (WGS) entry which is preliminary data.</text>
</comment>
<accession>A0A8J8P1B9</accession>
<dbReference type="Proteomes" id="UP000785679">
    <property type="component" value="Unassembled WGS sequence"/>
</dbReference>
<dbReference type="EMBL" id="RRYP01002894">
    <property type="protein sequence ID" value="TNV84329.1"/>
    <property type="molecule type" value="Genomic_DNA"/>
</dbReference>
<name>A0A8J8P1B9_HALGN</name>
<proteinExistence type="predicted"/>
<evidence type="ECO:0000256" key="1">
    <source>
        <dbReference type="SAM" id="Phobius"/>
    </source>
</evidence>
<keyword evidence="3" id="KW-1185">Reference proteome</keyword>
<dbReference type="OrthoDB" id="10645641at2759"/>
<evidence type="ECO:0000313" key="2">
    <source>
        <dbReference type="EMBL" id="TNV84329.1"/>
    </source>
</evidence>
<reference evidence="2" key="1">
    <citation type="submission" date="2019-06" db="EMBL/GenBank/DDBJ databases">
        <authorList>
            <person name="Zheng W."/>
        </authorList>
    </citation>
    <scope>NUCLEOTIDE SEQUENCE</scope>
    <source>
        <strain evidence="2">QDHG01</strain>
    </source>
</reference>
<gene>
    <name evidence="2" type="ORF">FGO68_gene12157</name>
</gene>
<protein>
    <submittedName>
        <fullName evidence="2">Uncharacterized protein</fullName>
    </submittedName>
</protein>
<keyword evidence="1" id="KW-0472">Membrane</keyword>
<keyword evidence="1" id="KW-0812">Transmembrane</keyword>